<dbReference type="Proteomes" id="UP000032552">
    <property type="component" value="Unassembled WGS sequence"/>
</dbReference>
<sequence>MTQDYVALIDELKTGQRDKITVTPETFMAFRAAWTNYPDREEIVGMAKRDGVIEYHYRSVDSR</sequence>
<dbReference type="RefSeq" id="WP_003566008.1">
    <property type="nucleotide sequence ID" value="NZ_BAYM01000247.1"/>
</dbReference>
<name>A0A0C9PZX2_LACPA</name>
<dbReference type="GeneID" id="57090463"/>
<dbReference type="AlphaFoldDB" id="A0A0C9PZX2"/>
<gene>
    <name evidence="1" type="ORF">LC0644_2298</name>
</gene>
<organism evidence="1 2">
    <name type="scientific">Lacticaseibacillus paracasei NRIC 0644</name>
    <dbReference type="NCBI Taxonomy" id="1435038"/>
    <lineage>
        <taxon>Bacteria</taxon>
        <taxon>Bacillati</taxon>
        <taxon>Bacillota</taxon>
        <taxon>Bacilli</taxon>
        <taxon>Lactobacillales</taxon>
        <taxon>Lactobacillaceae</taxon>
        <taxon>Lacticaseibacillus</taxon>
    </lineage>
</organism>
<reference evidence="2" key="1">
    <citation type="submission" date="2014-05" db="EMBL/GenBank/DDBJ databases">
        <title>Whole genome sequencing of Lactobacillus casei NRIC0644.</title>
        <authorList>
            <person name="Atarashi H."/>
            <person name="Yoshida Y."/>
            <person name="Fujimura S."/>
            <person name="Tanaka N."/>
            <person name="Shiwa Y."/>
            <person name="Yoshikawa H."/>
            <person name="Okada S."/>
            <person name="Nakagawa J."/>
        </authorList>
    </citation>
    <scope>NUCLEOTIDE SEQUENCE [LARGE SCALE GENOMIC DNA]</scope>
    <source>
        <strain evidence="2">NRIC0644</strain>
    </source>
</reference>
<protein>
    <submittedName>
        <fullName evidence="1">Uncharacterized protein</fullName>
    </submittedName>
</protein>
<dbReference type="EMBL" id="BAYM01000247">
    <property type="protein sequence ID" value="GAN37709.1"/>
    <property type="molecule type" value="Genomic_DNA"/>
</dbReference>
<comment type="caution">
    <text evidence="1">The sequence shown here is derived from an EMBL/GenBank/DDBJ whole genome shotgun (WGS) entry which is preliminary data.</text>
</comment>
<evidence type="ECO:0000313" key="2">
    <source>
        <dbReference type="Proteomes" id="UP000032552"/>
    </source>
</evidence>
<accession>A0A0C9PZX2</accession>
<evidence type="ECO:0000313" key="1">
    <source>
        <dbReference type="EMBL" id="GAN37709.1"/>
    </source>
</evidence>
<proteinExistence type="predicted"/>